<proteinExistence type="predicted"/>
<name>A0A150RJX2_SORCE</name>
<feature type="domain" description="Phospholipase D N-terminal" evidence="2">
    <location>
        <begin position="51"/>
        <end position="145"/>
    </location>
</feature>
<gene>
    <name evidence="3" type="ORF">BE17_39065</name>
</gene>
<reference evidence="3 4" key="1">
    <citation type="submission" date="2014-02" db="EMBL/GenBank/DDBJ databases">
        <title>The small core and large imbalanced accessory genome model reveals a collaborative survival strategy of Sorangium cellulosum strains in nature.</title>
        <authorList>
            <person name="Han K."/>
            <person name="Peng R."/>
            <person name="Blom J."/>
            <person name="Li Y.-Z."/>
        </authorList>
    </citation>
    <scope>NUCLEOTIDE SEQUENCE [LARGE SCALE GENOMIC DNA]</scope>
    <source>
        <strain evidence="3 4">So0011-07</strain>
    </source>
</reference>
<feature type="domain" description="PhoD-like phosphatase metallophosphatase" evidence="1">
    <location>
        <begin position="157"/>
        <end position="347"/>
    </location>
</feature>
<dbReference type="EMBL" id="JEMB01002534">
    <property type="protein sequence ID" value="KYF80453.1"/>
    <property type="molecule type" value="Genomic_DNA"/>
</dbReference>
<evidence type="ECO:0000313" key="3">
    <source>
        <dbReference type="EMBL" id="KYF80453.1"/>
    </source>
</evidence>
<dbReference type="Pfam" id="PF09423">
    <property type="entry name" value="PhoD"/>
    <property type="match status" value="2"/>
</dbReference>
<protein>
    <submittedName>
        <fullName evidence="3">Alkaline phosphatase</fullName>
    </submittedName>
</protein>
<sequence>MLKRRDFLRATLVTAGALVVPACGDPEAVNPVIPVDTERELTDGSEFFPQSVASGDPRPDSVVLWARVQDGEEDLEVEVEVATDAEFTQQVALDAGQARVKALARHDHCVKVKVRGLAAGTVYHYRFIYVKGDKGYVSRVGRTKTAPAAEADVKVRFAYVSCQDYIGRFYNTHLALAEEELDFFVHLGDYIYETTGDPSFQSTTGRGVDFTDEEGSISLGEGTYRAARSLSNYRELYRTYRSDANLQKVHESFPMIAIWDDHEFADDSHGATATYFNGQEDETDVERRKAANQAWFEYQPVDHGDDFEYDPGASFPGDLRIYRDFVFGKHVHLVMTDLRSYRSDHLIPEGAFPGKVVVDEATLVAELGDTPASAMPYVEDIETFSDGIYASVLAEAAEAVGYDAAEVTGKVSVLYINSIVASVNEGLPEETQIPLIAEEEQAFMERGIAYVDLGKIGAHTSIGSRYFAAKDAVDVYAAIRYKETQGASEDVMGAEQESWFLDTMEGSKATWKVWGNEYCLLPLAIDLTPYSIPEQFKRSFYMNLDAWDGFRNKRDELLARLVDVGNVVAITGDIHAFFAGTVGLNDDPTKKIVEFVGGAVSSAPYRELLTSQVASDPVLKAVPGAALLAAGIDDLLTSTETKINPHVAYTNSNAHGYVVVEASGDELLVDMRSIAAAEVQTDYTTKRGDLKVKTKRFRTLAGESDIYLDDGGTWKRWDPSTQKWI</sequence>
<dbReference type="PROSITE" id="PS51318">
    <property type="entry name" value="TAT"/>
    <property type="match status" value="1"/>
</dbReference>
<dbReference type="Proteomes" id="UP000075635">
    <property type="component" value="Unassembled WGS sequence"/>
</dbReference>
<dbReference type="InterPro" id="IPR052900">
    <property type="entry name" value="Phospholipid_Metab_Enz"/>
</dbReference>
<dbReference type="SUPFAM" id="SSF56300">
    <property type="entry name" value="Metallo-dependent phosphatases"/>
    <property type="match status" value="1"/>
</dbReference>
<dbReference type="InterPro" id="IPR032093">
    <property type="entry name" value="PhoD_N"/>
</dbReference>
<evidence type="ECO:0000259" key="1">
    <source>
        <dbReference type="Pfam" id="PF09423"/>
    </source>
</evidence>
<evidence type="ECO:0000313" key="4">
    <source>
        <dbReference type="Proteomes" id="UP000075635"/>
    </source>
</evidence>
<dbReference type="InterPro" id="IPR018946">
    <property type="entry name" value="PhoD-like_MPP"/>
</dbReference>
<dbReference type="PANTHER" id="PTHR43606">
    <property type="entry name" value="PHOSPHATASE, PUTATIVE (AFU_ORTHOLOGUE AFUA_6G08710)-RELATED"/>
    <property type="match status" value="1"/>
</dbReference>
<evidence type="ECO:0000259" key="2">
    <source>
        <dbReference type="Pfam" id="PF16655"/>
    </source>
</evidence>
<dbReference type="Gene3D" id="3.60.21.70">
    <property type="entry name" value="PhoD-like phosphatase"/>
    <property type="match status" value="1"/>
</dbReference>
<dbReference type="PANTHER" id="PTHR43606:SF2">
    <property type="entry name" value="ALKALINE PHOSPHATASE FAMILY PROTEIN (AFU_ORTHOLOGUE AFUA_5G03860)"/>
    <property type="match status" value="1"/>
</dbReference>
<organism evidence="3 4">
    <name type="scientific">Sorangium cellulosum</name>
    <name type="common">Polyangium cellulosum</name>
    <dbReference type="NCBI Taxonomy" id="56"/>
    <lineage>
        <taxon>Bacteria</taxon>
        <taxon>Pseudomonadati</taxon>
        <taxon>Myxococcota</taxon>
        <taxon>Polyangia</taxon>
        <taxon>Polyangiales</taxon>
        <taxon>Polyangiaceae</taxon>
        <taxon>Sorangium</taxon>
    </lineage>
</organism>
<accession>A0A150RJX2</accession>
<dbReference type="Pfam" id="PF16655">
    <property type="entry name" value="PhoD_N"/>
    <property type="match status" value="1"/>
</dbReference>
<comment type="caution">
    <text evidence="3">The sequence shown here is derived from an EMBL/GenBank/DDBJ whole genome shotgun (WGS) entry which is preliminary data.</text>
</comment>
<dbReference type="AlphaFoldDB" id="A0A150RJX2"/>
<dbReference type="InterPro" id="IPR038607">
    <property type="entry name" value="PhoD-like_sf"/>
</dbReference>
<feature type="domain" description="PhoD-like phosphatase metallophosphatase" evidence="1">
    <location>
        <begin position="477"/>
        <end position="668"/>
    </location>
</feature>
<dbReference type="InterPro" id="IPR006311">
    <property type="entry name" value="TAT_signal"/>
</dbReference>
<dbReference type="CDD" id="cd07389">
    <property type="entry name" value="MPP_PhoD"/>
    <property type="match status" value="1"/>
</dbReference>
<dbReference type="Gene3D" id="2.60.40.380">
    <property type="entry name" value="Purple acid phosphatase-like, N-terminal"/>
    <property type="match status" value="1"/>
</dbReference>
<dbReference type="InterPro" id="IPR029052">
    <property type="entry name" value="Metallo-depent_PP-like"/>
</dbReference>